<evidence type="ECO:0000256" key="1">
    <source>
        <dbReference type="ARBA" id="ARBA00004245"/>
    </source>
</evidence>
<dbReference type="PANTHER" id="PTHR10554">
    <property type="entry name" value="SYNTROPHIN"/>
    <property type="match status" value="1"/>
</dbReference>
<dbReference type="GO" id="GO:0005856">
    <property type="term" value="C:cytoskeleton"/>
    <property type="evidence" value="ECO:0007669"/>
    <property type="project" value="UniProtKB-SubCell"/>
</dbReference>
<dbReference type="OrthoDB" id="9975356at2759"/>
<dbReference type="InterPro" id="IPR036034">
    <property type="entry name" value="PDZ_sf"/>
</dbReference>
<dbReference type="EMBL" id="NCKU01002241">
    <property type="protein sequence ID" value="RWS10061.1"/>
    <property type="molecule type" value="Genomic_DNA"/>
</dbReference>
<evidence type="ECO:0000256" key="2">
    <source>
        <dbReference type="ARBA" id="ARBA00010798"/>
    </source>
</evidence>
<evidence type="ECO:0000313" key="7">
    <source>
        <dbReference type="EMBL" id="RWS09879.1"/>
    </source>
</evidence>
<dbReference type="SMART" id="SM00228">
    <property type="entry name" value="PDZ"/>
    <property type="match status" value="1"/>
</dbReference>
<sequence>MSISESKTTVSTESSESAESSSKQRLGSKLGMVTVCDNFVRNGSKSGLSARPEPMRLRLTPEKLILQKEVAESEALSIDSPNWLFESSSESSSGAENLSDFREVKLVKDKTGLGINIKGGSEHGLPILISSLVKNSPADRSGQLFIGDAIIKVNEIPLSLSTHDQAIKILKSAGSRVTLTVKHFKTASPFLNKCWKKKEEWRLPRINNNKKENSKTTDKRVLTTKWIDVISVDLLCCHVTKYIHDTDKVRPNGFEIRWCLPHSDSDNSSVESLTNSISQKRKSLSSAIVTCNDSIIYSEWRTEIDNYVNKLNSNYLKALNEKLAKTEQILFMGWVSQGYPSSKQEPHRPCYRWTTKYLVIKGGELYIYNNAGHFLKYFNGEAGHGDDERLSSYIAVYRCYQSVLRCLKTNELVDERENCFILLTANGHNQLGTSNVCKFGPSSIAYLSVETGHDLMKIKNAWNKATYYSVTQLGVRNKLNKGAFNYKHLKLTFIPCRVKLLLSLPKESPEA</sequence>
<reference evidence="6 9" key="1">
    <citation type="journal article" date="2018" name="Gigascience">
        <title>Genomes of trombidid mites reveal novel predicted allergens and laterally-transferred genes associated with secondary metabolism.</title>
        <authorList>
            <person name="Dong X."/>
            <person name="Chaisiri K."/>
            <person name="Xia D."/>
            <person name="Armstrong S.D."/>
            <person name="Fang Y."/>
            <person name="Donnelly M.J."/>
            <person name="Kadowaki T."/>
            <person name="McGarry J.W."/>
            <person name="Darby A.C."/>
            <person name="Makepeace B.L."/>
        </authorList>
    </citation>
    <scope>NUCLEOTIDE SEQUENCE [LARGE SCALE GENOMIC DNA]</scope>
    <source>
        <strain evidence="6">UoL-WK</strain>
    </source>
</reference>
<dbReference type="SUPFAM" id="SSF50156">
    <property type="entry name" value="PDZ domain-like"/>
    <property type="match status" value="1"/>
</dbReference>
<dbReference type="GO" id="GO:0005198">
    <property type="term" value="F:structural molecule activity"/>
    <property type="evidence" value="ECO:0007669"/>
    <property type="project" value="InterPro"/>
</dbReference>
<evidence type="ECO:0000256" key="4">
    <source>
        <dbReference type="SAM" id="MobiDB-lite"/>
    </source>
</evidence>
<evidence type="ECO:0000313" key="9">
    <source>
        <dbReference type="Proteomes" id="UP000285301"/>
    </source>
</evidence>
<dbReference type="InterPro" id="IPR001478">
    <property type="entry name" value="PDZ"/>
</dbReference>
<reference evidence="6" key="2">
    <citation type="submission" date="2018-11" db="EMBL/GenBank/DDBJ databases">
        <title>Trombidioid mite genomics.</title>
        <authorList>
            <person name="Dong X."/>
        </authorList>
    </citation>
    <scope>NUCLEOTIDE SEQUENCE</scope>
    <source>
        <strain evidence="6">UoL-WK</strain>
    </source>
</reference>
<comment type="subcellular location">
    <subcellularLocation>
        <location evidence="1">Cytoplasm</location>
        <location evidence="1">Cytoskeleton</location>
    </subcellularLocation>
</comment>
<dbReference type="AlphaFoldDB" id="A0A3S3P0Z9"/>
<dbReference type="Gene3D" id="2.30.42.10">
    <property type="match status" value="1"/>
</dbReference>
<comment type="caution">
    <text evidence="6">The sequence shown here is derived from an EMBL/GenBank/DDBJ whole genome shotgun (WGS) entry which is preliminary data.</text>
</comment>
<keyword evidence="3" id="KW-0206">Cytoskeleton</keyword>
<accession>A0A3S3P0Z9</accession>
<dbReference type="STRING" id="1965070.A0A3S3P0Z9"/>
<protein>
    <submittedName>
        <fullName evidence="6">Gamma-1-syntrophin-like isoform X2</fullName>
    </submittedName>
</protein>
<dbReference type="PROSITE" id="PS50106">
    <property type="entry name" value="PDZ"/>
    <property type="match status" value="1"/>
</dbReference>
<evidence type="ECO:0000313" key="8">
    <source>
        <dbReference type="EMBL" id="RWS10061.1"/>
    </source>
</evidence>
<feature type="region of interest" description="Disordered" evidence="4">
    <location>
        <begin position="1"/>
        <end position="26"/>
    </location>
</feature>
<dbReference type="GO" id="GO:0016010">
    <property type="term" value="C:dystrophin-associated glycoprotein complex"/>
    <property type="evidence" value="ECO:0007669"/>
    <property type="project" value="TreeGrafter"/>
</dbReference>
<comment type="similarity">
    <text evidence="2">Belongs to the syntrophin family.</text>
</comment>
<evidence type="ECO:0000313" key="6">
    <source>
        <dbReference type="EMBL" id="RWS09753.1"/>
    </source>
</evidence>
<organism evidence="6 9">
    <name type="scientific">Dinothrombium tinctorium</name>
    <dbReference type="NCBI Taxonomy" id="1965070"/>
    <lineage>
        <taxon>Eukaryota</taxon>
        <taxon>Metazoa</taxon>
        <taxon>Ecdysozoa</taxon>
        <taxon>Arthropoda</taxon>
        <taxon>Chelicerata</taxon>
        <taxon>Arachnida</taxon>
        <taxon>Acari</taxon>
        <taxon>Acariformes</taxon>
        <taxon>Trombidiformes</taxon>
        <taxon>Prostigmata</taxon>
        <taxon>Anystina</taxon>
        <taxon>Parasitengona</taxon>
        <taxon>Trombidioidea</taxon>
        <taxon>Trombidiidae</taxon>
        <taxon>Dinothrombium</taxon>
    </lineage>
</organism>
<name>A0A3S3P0Z9_9ACAR</name>
<gene>
    <name evidence="6" type="ORF">B4U79_01529</name>
    <name evidence="7" type="ORF">B4U79_10425</name>
    <name evidence="8" type="ORF">B4U79_14553</name>
</gene>
<dbReference type="Pfam" id="PF00595">
    <property type="entry name" value="PDZ"/>
    <property type="match status" value="1"/>
</dbReference>
<dbReference type="SUPFAM" id="SSF50729">
    <property type="entry name" value="PH domain-like"/>
    <property type="match status" value="1"/>
</dbReference>
<dbReference type="Proteomes" id="UP000285301">
    <property type="component" value="Unassembled WGS sequence"/>
</dbReference>
<feature type="compositionally biased region" description="Low complexity" evidence="4">
    <location>
        <begin position="1"/>
        <end position="21"/>
    </location>
</feature>
<dbReference type="EMBL" id="NCKU01002363">
    <property type="protein sequence ID" value="RWS09753.1"/>
    <property type="molecule type" value="Genomic_DNA"/>
</dbReference>
<dbReference type="PANTHER" id="PTHR10554:SF1">
    <property type="entry name" value="FI16515P1"/>
    <property type="match status" value="1"/>
</dbReference>
<keyword evidence="3" id="KW-0963">Cytoplasm</keyword>
<dbReference type="InterPro" id="IPR015482">
    <property type="entry name" value="Syntrophin"/>
</dbReference>
<evidence type="ECO:0000259" key="5">
    <source>
        <dbReference type="PROSITE" id="PS50106"/>
    </source>
</evidence>
<evidence type="ECO:0000256" key="3">
    <source>
        <dbReference type="ARBA" id="ARBA00023212"/>
    </source>
</evidence>
<keyword evidence="9" id="KW-1185">Reference proteome</keyword>
<proteinExistence type="inferred from homology"/>
<feature type="domain" description="PDZ" evidence="5">
    <location>
        <begin position="103"/>
        <end position="185"/>
    </location>
</feature>
<dbReference type="EMBL" id="NCKU01002307">
    <property type="protein sequence ID" value="RWS09879.1"/>
    <property type="molecule type" value="Genomic_DNA"/>
</dbReference>